<feature type="transmembrane region" description="Helical" evidence="7">
    <location>
        <begin position="167"/>
        <end position="186"/>
    </location>
</feature>
<reference evidence="9 10" key="1">
    <citation type="submission" date="2019-03" db="EMBL/GenBank/DDBJ databases">
        <title>Genomic Encyclopedia of Type Strains, Phase IV (KMG-IV): sequencing the most valuable type-strain genomes for metagenomic binning, comparative biology and taxonomic classification.</title>
        <authorList>
            <person name="Goeker M."/>
        </authorList>
    </citation>
    <scope>NUCLEOTIDE SEQUENCE [LARGE SCALE GENOMIC DNA]</scope>
    <source>
        <strain evidence="9 10">DSM 9035</strain>
    </source>
</reference>
<evidence type="ECO:0000313" key="10">
    <source>
        <dbReference type="Proteomes" id="UP000294664"/>
    </source>
</evidence>
<feature type="transmembrane region" description="Helical" evidence="7">
    <location>
        <begin position="49"/>
        <end position="70"/>
    </location>
</feature>
<sequence>MSHPSAALAPPLDPAARARERSMLLAALSDLVLIAGLFATGLWANSLMILAEGVRALLLVMLEFLLLLLLMRIQRGRTHDFDYGAGKLEQFANAGIGTAMGLAGVSVAVGAAYRWFHPPDQAGLGLAFAAAVGAANLVQNAVVFRALWLAGRDGGSVILTGQVRTRLAKLVSSVLVLIALLVNLVFQGGPIGHIAEVAGSAFVAFVMLQLAVAMWREALPSLLDRTLEEHQQQRINRALAAHFEAYDSLFAVRSRLSGNTPHVEIELGFGPERTMADVQAVADAVKGAVVALIPGAVVTVVPRAL</sequence>
<feature type="domain" description="Cation efflux protein transmembrane" evidence="8">
    <location>
        <begin position="24"/>
        <end position="223"/>
    </location>
</feature>
<dbReference type="InterPro" id="IPR050291">
    <property type="entry name" value="CDF_Transporter"/>
</dbReference>
<dbReference type="PANTHER" id="PTHR43840">
    <property type="entry name" value="MITOCHONDRIAL METAL TRANSPORTER 1-RELATED"/>
    <property type="match status" value="1"/>
</dbReference>
<evidence type="ECO:0000256" key="1">
    <source>
        <dbReference type="ARBA" id="ARBA00004141"/>
    </source>
</evidence>
<feature type="transmembrane region" description="Helical" evidence="7">
    <location>
        <begin position="192"/>
        <end position="215"/>
    </location>
</feature>
<gene>
    <name evidence="9" type="ORF">EDC64_102133</name>
</gene>
<evidence type="ECO:0000313" key="9">
    <source>
        <dbReference type="EMBL" id="TCT06654.1"/>
    </source>
</evidence>
<feature type="transmembrane region" description="Helical" evidence="7">
    <location>
        <begin position="91"/>
        <end position="116"/>
    </location>
</feature>
<evidence type="ECO:0000256" key="2">
    <source>
        <dbReference type="ARBA" id="ARBA00008114"/>
    </source>
</evidence>
<keyword evidence="6 7" id="KW-0472">Membrane</keyword>
<comment type="caution">
    <text evidence="9">The sequence shown here is derived from an EMBL/GenBank/DDBJ whole genome shotgun (WGS) entry which is preliminary data.</text>
</comment>
<dbReference type="PANTHER" id="PTHR43840:SF15">
    <property type="entry name" value="MITOCHONDRIAL METAL TRANSPORTER 1-RELATED"/>
    <property type="match status" value="1"/>
</dbReference>
<name>A0A4R3M0Q5_9HYPH</name>
<keyword evidence="3" id="KW-0813">Transport</keyword>
<dbReference type="Gene3D" id="3.30.70.1350">
    <property type="entry name" value="Cation efflux protein, cytoplasmic domain"/>
    <property type="match status" value="1"/>
</dbReference>
<proteinExistence type="inferred from homology"/>
<keyword evidence="4 7" id="KW-0812">Transmembrane</keyword>
<dbReference type="Pfam" id="PF01545">
    <property type="entry name" value="Cation_efflux"/>
    <property type="match status" value="1"/>
</dbReference>
<dbReference type="InterPro" id="IPR058533">
    <property type="entry name" value="Cation_efflux_TM"/>
</dbReference>
<keyword evidence="5 7" id="KW-1133">Transmembrane helix</keyword>
<dbReference type="OrthoDB" id="7257823at2"/>
<dbReference type="NCBIfam" id="TIGR01297">
    <property type="entry name" value="CDF"/>
    <property type="match status" value="1"/>
</dbReference>
<dbReference type="AlphaFoldDB" id="A0A4R3M0Q5"/>
<comment type="similarity">
    <text evidence="2">Belongs to the cation diffusion facilitator (CDF) transporter (TC 2.A.4) family.</text>
</comment>
<dbReference type="Proteomes" id="UP000294664">
    <property type="component" value="Unassembled WGS sequence"/>
</dbReference>
<accession>A0A4R3M0Q5</accession>
<dbReference type="EMBL" id="SMAI01000002">
    <property type="protein sequence ID" value="TCT06654.1"/>
    <property type="molecule type" value="Genomic_DNA"/>
</dbReference>
<dbReference type="GO" id="GO:0016020">
    <property type="term" value="C:membrane"/>
    <property type="evidence" value="ECO:0007669"/>
    <property type="project" value="UniProtKB-SubCell"/>
</dbReference>
<feature type="transmembrane region" description="Helical" evidence="7">
    <location>
        <begin position="122"/>
        <end position="147"/>
    </location>
</feature>
<evidence type="ECO:0000256" key="3">
    <source>
        <dbReference type="ARBA" id="ARBA00022448"/>
    </source>
</evidence>
<dbReference type="InterPro" id="IPR027469">
    <property type="entry name" value="Cation_efflux_TMD_sf"/>
</dbReference>
<dbReference type="Gene3D" id="1.20.1510.10">
    <property type="entry name" value="Cation efflux protein transmembrane domain"/>
    <property type="match status" value="1"/>
</dbReference>
<dbReference type="SUPFAM" id="SSF161111">
    <property type="entry name" value="Cation efflux protein transmembrane domain-like"/>
    <property type="match status" value="1"/>
</dbReference>
<dbReference type="GO" id="GO:0008324">
    <property type="term" value="F:monoatomic cation transmembrane transporter activity"/>
    <property type="evidence" value="ECO:0007669"/>
    <property type="project" value="InterPro"/>
</dbReference>
<dbReference type="SUPFAM" id="SSF160240">
    <property type="entry name" value="Cation efflux protein cytoplasmic domain-like"/>
    <property type="match status" value="1"/>
</dbReference>
<organism evidence="9 10">
    <name type="scientific">Aquabacter spiritensis</name>
    <dbReference type="NCBI Taxonomy" id="933073"/>
    <lineage>
        <taxon>Bacteria</taxon>
        <taxon>Pseudomonadati</taxon>
        <taxon>Pseudomonadota</taxon>
        <taxon>Alphaproteobacteria</taxon>
        <taxon>Hyphomicrobiales</taxon>
        <taxon>Xanthobacteraceae</taxon>
        <taxon>Aquabacter</taxon>
    </lineage>
</organism>
<evidence type="ECO:0000256" key="4">
    <source>
        <dbReference type="ARBA" id="ARBA00022692"/>
    </source>
</evidence>
<evidence type="ECO:0000256" key="5">
    <source>
        <dbReference type="ARBA" id="ARBA00022989"/>
    </source>
</evidence>
<protein>
    <submittedName>
        <fullName evidence="9">Cation diffusion facilitator family transporter</fullName>
    </submittedName>
</protein>
<dbReference type="InterPro" id="IPR036837">
    <property type="entry name" value="Cation_efflux_CTD_sf"/>
</dbReference>
<comment type="subcellular location">
    <subcellularLocation>
        <location evidence="1">Membrane</location>
        <topology evidence="1">Multi-pass membrane protein</topology>
    </subcellularLocation>
</comment>
<keyword evidence="10" id="KW-1185">Reference proteome</keyword>
<evidence type="ECO:0000256" key="7">
    <source>
        <dbReference type="SAM" id="Phobius"/>
    </source>
</evidence>
<evidence type="ECO:0000256" key="6">
    <source>
        <dbReference type="ARBA" id="ARBA00023136"/>
    </source>
</evidence>
<evidence type="ECO:0000259" key="8">
    <source>
        <dbReference type="Pfam" id="PF01545"/>
    </source>
</evidence>
<feature type="transmembrane region" description="Helical" evidence="7">
    <location>
        <begin position="23"/>
        <end position="43"/>
    </location>
</feature>
<dbReference type="RefSeq" id="WP_132030139.1">
    <property type="nucleotide sequence ID" value="NZ_SMAI01000002.1"/>
</dbReference>
<dbReference type="InterPro" id="IPR002524">
    <property type="entry name" value="Cation_efflux"/>
</dbReference>